<sequence length="1059" mass="113886">MSAFDSSDDDIDDDFIPDSLRDFVKSADAALKEDLQGFMDELSPRNPELEVSNVEETGDIMQDLQANMDRIALIDKRDPPKVSIATDTSGYDSEDFASPCYGHNPSTNLTYTDLKRVALENTSTQNSELLYDEKEEKKTTHSFAGSKSPDIEIQSARSIQAKIEELGVEELGVEQNKNETTLTDAVGALEIQDETPAVATNDEEVSKQQPESVIYEAEVPVKPDVDKQEAEATNEEPPEATPPKGAMGFFSRMFTPGSQQQPQQSPPSLPPLVPSPEPRLEEYKEEAQPPNVESTETIPEEPKIAEATNDSKVEIYEPSKTEQADSPMGMGIDKPGNGNVDIYGAPEPTAGISQTSNTGKVDTDADVEMKPPAVSTGINQPGNGKVEIYSEAPMFVPENTDRGNGNVETETANGNEDRRSATARGISALAASFSGTGRIQPVDKKNAPATPSSAVPNAEDAMDIDPTSPMTTEINAPSVKLPAVEKKGFSHPKPSPAPALSFSASKISSPPRSIQVPTTAVRNITSSTTAKATMASVSPATRSRAAPTSRSRLMQPTAASRGHVSKIPTPGMGSTPSSGVARARVASTFSPSKSQMRSPSKPIARASPASTTYSHERRLYTTPTQARNRFMQPTASQIAHSSTKSTPQTSSSRKREGPNVPHGPSRLMNSTAASKARNSPPSSTRLPQKRTVTEDAVARARERVRQRKQQEARLFGTTGAEFSVGAKPKEKPKPVRERKTTTMGTTKTSPRFATPTSSAKAHQRKPATLSMAQSGNFFGKNLRSDTSPTAVASTKKHALTVPVAPKFSTTVRRKRAVEESDRRSSMTLAQSTTLLASSLRGSRGVPIPPVKRTTGLTVPQAPKFHTTHKRSQPKSATEVEQEKMNEFLNNPFRAKPKSGPGLHTGSSAGLSKVSKRSLTKPMPFKLSSSKKSSPPRPLSTSNVNAFRNTPEKNVKAFRNTPEKKRTVTSPQPFSFAVDMKSKTRGQGKRNSPGGFKARPLPKTTFRGPAIQVHQLSSPPSAKKQQQGRPYAYNGSPSPASAVSSPNQPNTPRAFKFGSA</sequence>
<comment type="caution">
    <text evidence="2">The sequence shown here is derived from an EMBL/GenBank/DDBJ whole genome shotgun (WGS) entry which is preliminary data.</text>
</comment>
<feature type="compositionally biased region" description="Polar residues" evidence="1">
    <location>
        <begin position="402"/>
        <end position="414"/>
    </location>
</feature>
<feature type="compositionally biased region" description="Low complexity" evidence="1">
    <location>
        <begin position="1035"/>
        <end position="1045"/>
    </location>
</feature>
<dbReference type="Proteomes" id="UP001153069">
    <property type="component" value="Unassembled WGS sequence"/>
</dbReference>
<feature type="compositionally biased region" description="Pro residues" evidence="1">
    <location>
        <begin position="264"/>
        <end position="277"/>
    </location>
</feature>
<feature type="region of interest" description="Disordered" evidence="1">
    <location>
        <begin position="815"/>
        <end position="1059"/>
    </location>
</feature>
<feature type="compositionally biased region" description="Polar residues" evidence="1">
    <location>
        <begin position="506"/>
        <end position="524"/>
    </location>
</feature>
<gene>
    <name evidence="2" type="ORF">SEMRO_30_G019410.1</name>
</gene>
<feature type="compositionally biased region" description="Polar residues" evidence="1">
    <location>
        <begin position="621"/>
        <end position="640"/>
    </location>
</feature>
<feature type="compositionally biased region" description="Polar residues" evidence="1">
    <location>
        <begin position="1013"/>
        <end position="1027"/>
    </location>
</feature>
<proteinExistence type="predicted"/>
<feature type="compositionally biased region" description="Basic and acidic residues" evidence="1">
    <location>
        <begin position="691"/>
        <end position="711"/>
    </location>
</feature>
<feature type="compositionally biased region" description="Polar residues" evidence="1">
    <location>
        <begin position="667"/>
        <end position="686"/>
    </location>
</feature>
<name>A0A9N8H5S2_9STRA</name>
<evidence type="ECO:0000313" key="2">
    <source>
        <dbReference type="EMBL" id="CAB9497998.1"/>
    </source>
</evidence>
<feature type="compositionally biased region" description="Basic and acidic residues" evidence="1">
    <location>
        <begin position="727"/>
        <end position="740"/>
    </location>
</feature>
<feature type="compositionally biased region" description="Polar residues" evidence="1">
    <location>
        <begin position="351"/>
        <end position="360"/>
    </location>
</feature>
<dbReference type="EMBL" id="CAICTM010000030">
    <property type="protein sequence ID" value="CAB9497998.1"/>
    <property type="molecule type" value="Genomic_DNA"/>
</dbReference>
<feature type="compositionally biased region" description="Low complexity" evidence="1">
    <location>
        <begin position="920"/>
        <end position="932"/>
    </location>
</feature>
<evidence type="ECO:0000313" key="3">
    <source>
        <dbReference type="Proteomes" id="UP001153069"/>
    </source>
</evidence>
<feature type="region of interest" description="Disordered" evidence="1">
    <location>
        <begin position="437"/>
        <end position="767"/>
    </location>
</feature>
<feature type="compositionally biased region" description="Polar residues" evidence="1">
    <location>
        <begin position="587"/>
        <end position="598"/>
    </location>
</feature>
<feature type="compositionally biased region" description="Basic and acidic residues" evidence="1">
    <location>
        <begin position="949"/>
        <end position="965"/>
    </location>
</feature>
<protein>
    <submittedName>
        <fullName evidence="2">Uncharacterized protein</fullName>
    </submittedName>
</protein>
<evidence type="ECO:0000256" key="1">
    <source>
        <dbReference type="SAM" id="MobiDB-lite"/>
    </source>
</evidence>
<accession>A0A9N8H5S2</accession>
<feature type="compositionally biased region" description="Basic and acidic residues" evidence="1">
    <location>
        <begin position="219"/>
        <end position="230"/>
    </location>
</feature>
<feature type="compositionally biased region" description="Polar residues" evidence="1">
    <location>
        <begin position="749"/>
        <end position="760"/>
    </location>
</feature>
<feature type="compositionally biased region" description="Low complexity" evidence="1">
    <location>
        <begin position="825"/>
        <end position="839"/>
    </location>
</feature>
<organism evidence="2 3">
    <name type="scientific">Seminavis robusta</name>
    <dbReference type="NCBI Taxonomy" id="568900"/>
    <lineage>
        <taxon>Eukaryota</taxon>
        <taxon>Sar</taxon>
        <taxon>Stramenopiles</taxon>
        <taxon>Ochrophyta</taxon>
        <taxon>Bacillariophyta</taxon>
        <taxon>Bacillariophyceae</taxon>
        <taxon>Bacillariophycidae</taxon>
        <taxon>Naviculales</taxon>
        <taxon>Naviculaceae</taxon>
        <taxon>Seminavis</taxon>
    </lineage>
</organism>
<feature type="region of interest" description="Disordered" evidence="1">
    <location>
        <begin position="396"/>
        <end position="420"/>
    </location>
</feature>
<feature type="region of interest" description="Disordered" evidence="1">
    <location>
        <begin position="184"/>
        <end position="384"/>
    </location>
</feature>
<reference evidence="2" key="1">
    <citation type="submission" date="2020-06" db="EMBL/GenBank/DDBJ databases">
        <authorList>
            <consortium name="Plant Systems Biology data submission"/>
        </authorList>
    </citation>
    <scope>NUCLEOTIDE SEQUENCE</scope>
    <source>
        <strain evidence="2">D6</strain>
    </source>
</reference>
<keyword evidence="3" id="KW-1185">Reference proteome</keyword>
<feature type="compositionally biased region" description="Basic and acidic residues" evidence="1">
    <location>
        <begin position="300"/>
        <end position="323"/>
    </location>
</feature>
<feature type="compositionally biased region" description="Low complexity" evidence="1">
    <location>
        <begin position="525"/>
        <end position="552"/>
    </location>
</feature>
<feature type="compositionally biased region" description="Basic and acidic residues" evidence="1">
    <location>
        <begin position="278"/>
        <end position="287"/>
    </location>
</feature>
<feature type="compositionally biased region" description="Low complexity" evidence="1">
    <location>
        <begin position="641"/>
        <end position="651"/>
    </location>
</feature>
<dbReference type="AlphaFoldDB" id="A0A9N8H5S2"/>